<dbReference type="PROSITE" id="PS50929">
    <property type="entry name" value="ABC_TM1F"/>
    <property type="match status" value="1"/>
</dbReference>
<dbReference type="AlphaFoldDB" id="A0A6J6D0V4"/>
<dbReference type="PANTHER" id="PTHR24221:SF654">
    <property type="entry name" value="ATP-BINDING CASSETTE SUB-FAMILY B MEMBER 6"/>
    <property type="match status" value="1"/>
</dbReference>
<evidence type="ECO:0000256" key="7">
    <source>
        <dbReference type="ARBA" id="ARBA00023136"/>
    </source>
</evidence>
<dbReference type="GO" id="GO:0034040">
    <property type="term" value="F:ATPase-coupled lipid transmembrane transporter activity"/>
    <property type="evidence" value="ECO:0007669"/>
    <property type="project" value="TreeGrafter"/>
</dbReference>
<keyword evidence="6 8" id="KW-1133">Transmembrane helix</keyword>
<dbReference type="Pfam" id="PF00005">
    <property type="entry name" value="ABC_tran"/>
    <property type="match status" value="1"/>
</dbReference>
<keyword evidence="2" id="KW-0813">Transport</keyword>
<evidence type="ECO:0000259" key="9">
    <source>
        <dbReference type="PROSITE" id="PS50893"/>
    </source>
</evidence>
<evidence type="ECO:0000313" key="11">
    <source>
        <dbReference type="EMBL" id="CAB4556289.1"/>
    </source>
</evidence>
<reference evidence="11" key="1">
    <citation type="submission" date="2020-05" db="EMBL/GenBank/DDBJ databases">
        <authorList>
            <person name="Chiriac C."/>
            <person name="Salcher M."/>
            <person name="Ghai R."/>
            <person name="Kavagutti S V."/>
        </authorList>
    </citation>
    <scope>NUCLEOTIDE SEQUENCE</scope>
</reference>
<gene>
    <name evidence="11" type="ORF">UFOPK1537_00627</name>
</gene>
<proteinExistence type="predicted"/>
<dbReference type="InterPro" id="IPR036640">
    <property type="entry name" value="ABC1_TM_sf"/>
</dbReference>
<dbReference type="InterPro" id="IPR039421">
    <property type="entry name" value="Type_1_exporter"/>
</dbReference>
<sequence length="562" mass="61501">MARPHRLDYFVAVVAFFIKDSPAWILPLITALVVDTVVQGGPISTLFVMAALAVLALVQNYPMHMVFIKRSSRATRSIAYELRTSLTDHLQKVTMNFHQRVSGSVIQTKIVRDVENIEIMIQQSLPIALSGVFSLLGALVVIAFNIPIFLAVFALVIPVGLLVVVLFRKRSRDKNEEFRFHVEQYAAQVGEMTTMLPIVRAHAVEATAKQLVNDSAYQLRNKAVELDWLNGRFGSLAWLSYQMLGVASLIFAATLAILEVIPISPGQVVLVATYFAVMMGTAIGLLNIVPALAKGIESVRSIDEILSSDDLEHNEGKPRVESISGEITLKNLGVVLGDKSVLDDLELRIPAKSMVAFVGPSGSGKTTLIQTILGLVRPSSGAVFYDQKSIADIDMRSVRRHIAYVPQESVVLDGSLRDNIALGLAADDELIREALKLSNLSELVSDQQGLDLVIGRSGTRLSVGQRQRLAIARALYRKPTVLVLDEATSSLDLESERFIQETLETLSGEITLIVVAHRLSTVRAADRIYFLDSGVVSESGTHEELMKQNGAYSQMVAGKEML</sequence>
<name>A0A6J6D0V4_9ZZZZ</name>
<dbReference type="GO" id="GO:0016887">
    <property type="term" value="F:ATP hydrolysis activity"/>
    <property type="evidence" value="ECO:0007669"/>
    <property type="project" value="InterPro"/>
</dbReference>
<keyword evidence="4" id="KW-0547">Nucleotide-binding</keyword>
<dbReference type="PROSITE" id="PS00211">
    <property type="entry name" value="ABC_TRANSPORTER_1"/>
    <property type="match status" value="1"/>
</dbReference>
<keyword evidence="5" id="KW-0067">ATP-binding</keyword>
<dbReference type="PROSITE" id="PS50893">
    <property type="entry name" value="ABC_TRANSPORTER_2"/>
    <property type="match status" value="1"/>
</dbReference>
<feature type="transmembrane region" description="Helical" evidence="8">
    <location>
        <begin position="148"/>
        <end position="167"/>
    </location>
</feature>
<dbReference type="Pfam" id="PF00664">
    <property type="entry name" value="ABC_membrane"/>
    <property type="match status" value="1"/>
</dbReference>
<feature type="transmembrane region" description="Helical" evidence="8">
    <location>
        <begin position="7"/>
        <end position="34"/>
    </location>
</feature>
<dbReference type="InterPro" id="IPR011527">
    <property type="entry name" value="ABC1_TM_dom"/>
</dbReference>
<dbReference type="SUPFAM" id="SSF52540">
    <property type="entry name" value="P-loop containing nucleoside triphosphate hydrolases"/>
    <property type="match status" value="1"/>
</dbReference>
<feature type="transmembrane region" description="Helical" evidence="8">
    <location>
        <begin position="236"/>
        <end position="258"/>
    </location>
</feature>
<evidence type="ECO:0000256" key="1">
    <source>
        <dbReference type="ARBA" id="ARBA00004141"/>
    </source>
</evidence>
<evidence type="ECO:0000256" key="5">
    <source>
        <dbReference type="ARBA" id="ARBA00022840"/>
    </source>
</evidence>
<keyword evidence="3 8" id="KW-0812">Transmembrane</keyword>
<evidence type="ECO:0000256" key="4">
    <source>
        <dbReference type="ARBA" id="ARBA00022741"/>
    </source>
</evidence>
<evidence type="ECO:0000256" key="8">
    <source>
        <dbReference type="SAM" id="Phobius"/>
    </source>
</evidence>
<dbReference type="GO" id="GO:0140359">
    <property type="term" value="F:ABC-type transporter activity"/>
    <property type="evidence" value="ECO:0007669"/>
    <property type="project" value="InterPro"/>
</dbReference>
<dbReference type="InterPro" id="IPR003593">
    <property type="entry name" value="AAA+_ATPase"/>
</dbReference>
<dbReference type="CDD" id="cd07346">
    <property type="entry name" value="ABC_6TM_exporters"/>
    <property type="match status" value="1"/>
</dbReference>
<dbReference type="GO" id="GO:0005737">
    <property type="term" value="C:cytoplasm"/>
    <property type="evidence" value="ECO:0007669"/>
    <property type="project" value="UniProtKB-ARBA"/>
</dbReference>
<dbReference type="GO" id="GO:0016020">
    <property type="term" value="C:membrane"/>
    <property type="evidence" value="ECO:0007669"/>
    <property type="project" value="UniProtKB-SubCell"/>
</dbReference>
<feature type="domain" description="ABC transmembrane type-1" evidence="10">
    <location>
        <begin position="25"/>
        <end position="294"/>
    </location>
</feature>
<evidence type="ECO:0000259" key="10">
    <source>
        <dbReference type="PROSITE" id="PS50929"/>
    </source>
</evidence>
<feature type="transmembrane region" description="Helical" evidence="8">
    <location>
        <begin position="125"/>
        <end position="142"/>
    </location>
</feature>
<accession>A0A6J6D0V4</accession>
<feature type="domain" description="ABC transporter" evidence="9">
    <location>
        <begin position="327"/>
        <end position="558"/>
    </location>
</feature>
<dbReference type="SMART" id="SM00382">
    <property type="entry name" value="AAA"/>
    <property type="match status" value="1"/>
</dbReference>
<feature type="transmembrane region" description="Helical" evidence="8">
    <location>
        <begin position="270"/>
        <end position="293"/>
    </location>
</feature>
<keyword evidence="7 8" id="KW-0472">Membrane</keyword>
<evidence type="ECO:0000256" key="3">
    <source>
        <dbReference type="ARBA" id="ARBA00022692"/>
    </source>
</evidence>
<protein>
    <submittedName>
        <fullName evidence="11">Unannotated protein</fullName>
    </submittedName>
</protein>
<dbReference type="GO" id="GO:0005524">
    <property type="term" value="F:ATP binding"/>
    <property type="evidence" value="ECO:0007669"/>
    <property type="project" value="UniProtKB-KW"/>
</dbReference>
<dbReference type="SUPFAM" id="SSF90123">
    <property type="entry name" value="ABC transporter transmembrane region"/>
    <property type="match status" value="1"/>
</dbReference>
<dbReference type="FunFam" id="3.40.50.300:FF:000604">
    <property type="entry name" value="ABC transporter B family member 28"/>
    <property type="match status" value="1"/>
</dbReference>
<organism evidence="11">
    <name type="scientific">freshwater metagenome</name>
    <dbReference type="NCBI Taxonomy" id="449393"/>
    <lineage>
        <taxon>unclassified sequences</taxon>
        <taxon>metagenomes</taxon>
        <taxon>ecological metagenomes</taxon>
    </lineage>
</organism>
<dbReference type="InterPro" id="IPR017871">
    <property type="entry name" value="ABC_transporter-like_CS"/>
</dbReference>
<dbReference type="InterPro" id="IPR027417">
    <property type="entry name" value="P-loop_NTPase"/>
</dbReference>
<evidence type="ECO:0000256" key="2">
    <source>
        <dbReference type="ARBA" id="ARBA00022448"/>
    </source>
</evidence>
<dbReference type="Gene3D" id="3.40.50.300">
    <property type="entry name" value="P-loop containing nucleotide triphosphate hydrolases"/>
    <property type="match status" value="1"/>
</dbReference>
<dbReference type="PANTHER" id="PTHR24221">
    <property type="entry name" value="ATP-BINDING CASSETTE SUB-FAMILY B"/>
    <property type="match status" value="1"/>
</dbReference>
<dbReference type="InterPro" id="IPR003439">
    <property type="entry name" value="ABC_transporter-like_ATP-bd"/>
</dbReference>
<feature type="transmembrane region" description="Helical" evidence="8">
    <location>
        <begin position="46"/>
        <end position="68"/>
    </location>
</feature>
<comment type="subcellular location">
    <subcellularLocation>
        <location evidence="1">Membrane</location>
        <topology evidence="1">Multi-pass membrane protein</topology>
    </subcellularLocation>
</comment>
<dbReference type="Gene3D" id="1.20.1560.10">
    <property type="entry name" value="ABC transporter type 1, transmembrane domain"/>
    <property type="match status" value="1"/>
</dbReference>
<dbReference type="EMBL" id="CAEZSX010000091">
    <property type="protein sequence ID" value="CAB4556289.1"/>
    <property type="molecule type" value="Genomic_DNA"/>
</dbReference>
<evidence type="ECO:0000256" key="6">
    <source>
        <dbReference type="ARBA" id="ARBA00022989"/>
    </source>
</evidence>